<gene>
    <name evidence="5" type="ORF">V7x_12070</name>
</gene>
<dbReference type="InterPro" id="IPR051212">
    <property type="entry name" value="Type-I_RE_S_subunit"/>
</dbReference>
<dbReference type="InterPro" id="IPR044946">
    <property type="entry name" value="Restrct_endonuc_typeI_TRD_sf"/>
</dbReference>
<dbReference type="GO" id="GO:0003677">
    <property type="term" value="F:DNA binding"/>
    <property type="evidence" value="ECO:0007669"/>
    <property type="project" value="UniProtKB-KW"/>
</dbReference>
<evidence type="ECO:0000256" key="2">
    <source>
        <dbReference type="ARBA" id="ARBA00022747"/>
    </source>
</evidence>
<evidence type="ECO:0000313" key="6">
    <source>
        <dbReference type="Proteomes" id="UP000316476"/>
    </source>
</evidence>
<organism evidence="5 6">
    <name type="scientific">Crateriforma conspicua</name>
    <dbReference type="NCBI Taxonomy" id="2527996"/>
    <lineage>
        <taxon>Bacteria</taxon>
        <taxon>Pseudomonadati</taxon>
        <taxon>Planctomycetota</taxon>
        <taxon>Planctomycetia</taxon>
        <taxon>Planctomycetales</taxon>
        <taxon>Planctomycetaceae</taxon>
        <taxon>Crateriforma</taxon>
    </lineage>
</organism>
<keyword evidence="2" id="KW-0680">Restriction system</keyword>
<evidence type="ECO:0000259" key="4">
    <source>
        <dbReference type="Pfam" id="PF01420"/>
    </source>
</evidence>
<sequence length="400" mass="45712">MSDRNFVDRLLDGADVEWLALGELTKIKAGQAVNKRMIASNPGDYPVINSGREPLGYVDKWNTADDPIGVTTRGAGVGSITWQEGKYYRGNLNYSVTIEEGVSVQTRYLYHLLMEMQADIQSLCTYDGIPALNASNLKKLLVPIPCPSNPERSLEIQGEIVRILDSFTELTAELTAELTGRKKQYNYYRDQLLSFKDGEVEWKPLGWVGEVRMCKRVLKKQTSDVGEIPFFKIGTFGKEANSFISRELFEDYRSRYSYPKVGEVLISASGTIGRAVIFDGREAFFQDSNIVWLENDESKVLNKYLFYCYQIVDWHVSDGGVIKRLYNDNIKRTLIPIPFPNDPRRSLLEQARIVDILDKFDALTNSITDGLPREIELRQKQYEYYRDLLLSFPNPEEVEA</sequence>
<proteinExistence type="inferred from homology"/>
<evidence type="ECO:0000256" key="1">
    <source>
        <dbReference type="ARBA" id="ARBA00010923"/>
    </source>
</evidence>
<evidence type="ECO:0000313" key="5">
    <source>
        <dbReference type="EMBL" id="TWU65659.1"/>
    </source>
</evidence>
<dbReference type="SUPFAM" id="SSF116734">
    <property type="entry name" value="DNA methylase specificity domain"/>
    <property type="match status" value="2"/>
</dbReference>
<reference evidence="5 6" key="1">
    <citation type="submission" date="2019-02" db="EMBL/GenBank/DDBJ databases">
        <title>Deep-cultivation of Planctomycetes and their phenomic and genomic characterization uncovers novel biology.</title>
        <authorList>
            <person name="Wiegand S."/>
            <person name="Jogler M."/>
            <person name="Boedeker C."/>
            <person name="Pinto D."/>
            <person name="Vollmers J."/>
            <person name="Rivas-Marin E."/>
            <person name="Kohn T."/>
            <person name="Peeters S.H."/>
            <person name="Heuer A."/>
            <person name="Rast P."/>
            <person name="Oberbeckmann S."/>
            <person name="Bunk B."/>
            <person name="Jeske O."/>
            <person name="Meyerdierks A."/>
            <person name="Storesund J.E."/>
            <person name="Kallscheuer N."/>
            <person name="Luecker S."/>
            <person name="Lage O.M."/>
            <person name="Pohl T."/>
            <person name="Merkel B.J."/>
            <person name="Hornburger P."/>
            <person name="Mueller R.-W."/>
            <person name="Bruemmer F."/>
            <person name="Labrenz M."/>
            <person name="Spormann A.M."/>
            <person name="Op Den Camp H."/>
            <person name="Overmann J."/>
            <person name="Amann R."/>
            <person name="Jetten M.S.M."/>
            <person name="Mascher T."/>
            <person name="Medema M.H."/>
            <person name="Devos D.P."/>
            <person name="Kaster A.-K."/>
            <person name="Ovreas L."/>
            <person name="Rohde M."/>
            <person name="Galperin M.Y."/>
            <person name="Jogler C."/>
        </authorList>
    </citation>
    <scope>NUCLEOTIDE SEQUENCE [LARGE SCALE GENOMIC DNA]</scope>
    <source>
        <strain evidence="5 6">V7</strain>
    </source>
</reference>
<feature type="domain" description="Type I restriction modification DNA specificity" evidence="4">
    <location>
        <begin position="201"/>
        <end position="376"/>
    </location>
</feature>
<dbReference type="PANTHER" id="PTHR43140">
    <property type="entry name" value="TYPE-1 RESTRICTION ENZYME ECOKI SPECIFICITY PROTEIN"/>
    <property type="match status" value="1"/>
</dbReference>
<dbReference type="AlphaFoldDB" id="A0A5C6FRW4"/>
<dbReference type="OrthoDB" id="9795776at2"/>
<evidence type="ECO:0000256" key="3">
    <source>
        <dbReference type="ARBA" id="ARBA00023125"/>
    </source>
</evidence>
<dbReference type="InterPro" id="IPR000055">
    <property type="entry name" value="Restrct_endonuc_typeI_TRD"/>
</dbReference>
<feature type="domain" description="Type I restriction modification DNA specificity" evidence="4">
    <location>
        <begin position="16"/>
        <end position="177"/>
    </location>
</feature>
<comment type="caution">
    <text evidence="5">The sequence shown here is derived from an EMBL/GenBank/DDBJ whole genome shotgun (WGS) entry which is preliminary data.</text>
</comment>
<dbReference type="Proteomes" id="UP000316476">
    <property type="component" value="Unassembled WGS sequence"/>
</dbReference>
<dbReference type="EMBL" id="SJPZ01000001">
    <property type="protein sequence ID" value="TWU65659.1"/>
    <property type="molecule type" value="Genomic_DNA"/>
</dbReference>
<dbReference type="CDD" id="cd17292">
    <property type="entry name" value="RMtype1_S_LlaA17I_TRD2-CR2_like"/>
    <property type="match status" value="1"/>
</dbReference>
<dbReference type="RefSeq" id="WP_146411920.1">
    <property type="nucleotide sequence ID" value="NZ_SJPZ01000001.1"/>
</dbReference>
<name>A0A5C6FRW4_9PLAN</name>
<dbReference type="Pfam" id="PF01420">
    <property type="entry name" value="Methylase_S"/>
    <property type="match status" value="2"/>
</dbReference>
<accession>A0A5C6FRW4</accession>
<dbReference type="CDD" id="cd17291">
    <property type="entry name" value="RMtype1_S_MgeORF438P-TRD-CR_like"/>
    <property type="match status" value="1"/>
</dbReference>
<keyword evidence="3" id="KW-0238">DNA-binding</keyword>
<dbReference type="GO" id="GO:0009307">
    <property type="term" value="P:DNA restriction-modification system"/>
    <property type="evidence" value="ECO:0007669"/>
    <property type="project" value="UniProtKB-KW"/>
</dbReference>
<dbReference type="Gene3D" id="3.90.220.20">
    <property type="entry name" value="DNA methylase specificity domains"/>
    <property type="match status" value="2"/>
</dbReference>
<protein>
    <submittedName>
        <fullName evidence="5">Putative type-1 restriction enzyme specificity protein MPN_089</fullName>
    </submittedName>
</protein>
<dbReference type="PANTHER" id="PTHR43140:SF1">
    <property type="entry name" value="TYPE I RESTRICTION ENZYME ECOKI SPECIFICITY SUBUNIT"/>
    <property type="match status" value="1"/>
</dbReference>
<comment type="similarity">
    <text evidence="1">Belongs to the type-I restriction system S methylase family.</text>
</comment>